<sequence length="150" mass="16459">MSEKLLSQLDDITLGSSFAGITILRDLLLPDLLGKESDTILYWAGKQLAQKMPLPDLAGIQNFFVLVSFGNLTLLKQKGTQYEFELSGEPISQRLAVDPQADFQLETGFIAQQLQQQLGFVAEGISAPEKHAGQIKITIQTDPKDVVTPD</sequence>
<dbReference type="RefSeq" id="WP_052004624.1">
    <property type="nucleotide sequence ID" value="NZ_AZGA01000070.1"/>
</dbReference>
<dbReference type="eggNOG" id="COG1719">
    <property type="taxonomic scope" value="Bacteria"/>
</dbReference>
<name>X0PRR3_9LACO</name>
<evidence type="ECO:0000313" key="2">
    <source>
        <dbReference type="Proteomes" id="UP000051236"/>
    </source>
</evidence>
<dbReference type="SUPFAM" id="SSF111126">
    <property type="entry name" value="Ligand-binding domain in the NO signalling and Golgi transport"/>
    <property type="match status" value="1"/>
</dbReference>
<dbReference type="STRING" id="1423734.FC83_GL000312"/>
<dbReference type="AlphaFoldDB" id="X0PRR3"/>
<dbReference type="PATRIC" id="fig|1423734.3.peg.312"/>
<dbReference type="InterPro" id="IPR024096">
    <property type="entry name" value="NO_sig/Golgi_transp_ligand-bd"/>
</dbReference>
<dbReference type="OrthoDB" id="2965348at2"/>
<evidence type="ECO:0008006" key="3">
    <source>
        <dbReference type="Google" id="ProtNLM"/>
    </source>
</evidence>
<dbReference type="EMBL" id="AZGA01000070">
    <property type="protein sequence ID" value="KRM32448.1"/>
    <property type="molecule type" value="Genomic_DNA"/>
</dbReference>
<dbReference type="InterPro" id="IPR019642">
    <property type="entry name" value="DUF2507"/>
</dbReference>
<comment type="caution">
    <text evidence="1">The sequence shown here is derived from an EMBL/GenBank/DDBJ whole genome shotgun (WGS) entry which is preliminary data.</text>
</comment>
<dbReference type="Pfam" id="PF10702">
    <property type="entry name" value="DUF2507"/>
    <property type="match status" value="1"/>
</dbReference>
<keyword evidence="2" id="KW-1185">Reference proteome</keyword>
<evidence type="ECO:0000313" key="1">
    <source>
        <dbReference type="EMBL" id="KRM32448.1"/>
    </source>
</evidence>
<gene>
    <name evidence="1" type="ORF">FC83_GL000312</name>
</gene>
<organism evidence="1 2">
    <name type="scientific">Agrilactobacillus composti DSM 18527 = JCM 14202</name>
    <dbReference type="NCBI Taxonomy" id="1423734"/>
    <lineage>
        <taxon>Bacteria</taxon>
        <taxon>Bacillati</taxon>
        <taxon>Bacillota</taxon>
        <taxon>Bacilli</taxon>
        <taxon>Lactobacillales</taxon>
        <taxon>Lactobacillaceae</taxon>
        <taxon>Agrilactobacillus</taxon>
    </lineage>
</organism>
<proteinExistence type="predicted"/>
<reference evidence="1 2" key="1">
    <citation type="journal article" date="2015" name="Genome Announc.">
        <title>Expanding the biotechnology potential of lactobacilli through comparative genomics of 213 strains and associated genera.</title>
        <authorList>
            <person name="Sun Z."/>
            <person name="Harris H.M."/>
            <person name="McCann A."/>
            <person name="Guo C."/>
            <person name="Argimon S."/>
            <person name="Zhang W."/>
            <person name="Yang X."/>
            <person name="Jeffery I.B."/>
            <person name="Cooney J.C."/>
            <person name="Kagawa T.F."/>
            <person name="Liu W."/>
            <person name="Song Y."/>
            <person name="Salvetti E."/>
            <person name="Wrobel A."/>
            <person name="Rasinkangas P."/>
            <person name="Parkhill J."/>
            <person name="Rea M.C."/>
            <person name="O'Sullivan O."/>
            <person name="Ritari J."/>
            <person name="Douillard F.P."/>
            <person name="Paul Ross R."/>
            <person name="Yang R."/>
            <person name="Briner A.E."/>
            <person name="Felis G.E."/>
            <person name="de Vos W.M."/>
            <person name="Barrangou R."/>
            <person name="Klaenhammer T.R."/>
            <person name="Caufield P.W."/>
            <person name="Cui Y."/>
            <person name="Zhang H."/>
            <person name="O'Toole P.W."/>
        </authorList>
    </citation>
    <scope>NUCLEOTIDE SEQUENCE [LARGE SCALE GENOMIC DNA]</scope>
    <source>
        <strain evidence="1 2">DSM 18527</strain>
    </source>
</reference>
<accession>X0PRR3</accession>
<dbReference type="Gene3D" id="3.30.1380.20">
    <property type="entry name" value="Trafficking protein particle complex subunit 3"/>
    <property type="match status" value="1"/>
</dbReference>
<protein>
    <recommendedName>
        <fullName evidence="3">Hydrocarbon binding protein</fullName>
    </recommendedName>
</protein>
<dbReference type="Proteomes" id="UP000051236">
    <property type="component" value="Unassembled WGS sequence"/>
</dbReference>